<evidence type="ECO:0000256" key="2">
    <source>
        <dbReference type="SAM" id="Phobius"/>
    </source>
</evidence>
<keyword evidence="2" id="KW-1133">Transmembrane helix</keyword>
<feature type="transmembrane region" description="Helical" evidence="2">
    <location>
        <begin position="6"/>
        <end position="23"/>
    </location>
</feature>
<comment type="caution">
    <text evidence="3">The sequence shown here is derived from an EMBL/GenBank/DDBJ whole genome shotgun (WGS) entry which is preliminary data.</text>
</comment>
<dbReference type="Proteomes" id="UP001268542">
    <property type="component" value="Unassembled WGS sequence"/>
</dbReference>
<accession>A0ABU3PRB6</accession>
<feature type="region of interest" description="Disordered" evidence="1">
    <location>
        <begin position="34"/>
        <end position="58"/>
    </location>
</feature>
<dbReference type="RefSeq" id="WP_315730390.1">
    <property type="nucleotide sequence ID" value="NZ_JAVYII010000001.1"/>
</dbReference>
<keyword evidence="2" id="KW-0812">Transmembrane</keyword>
<evidence type="ECO:0000313" key="4">
    <source>
        <dbReference type="Proteomes" id="UP001268542"/>
    </source>
</evidence>
<keyword evidence="2" id="KW-0472">Membrane</keyword>
<reference evidence="3 4" key="1">
    <citation type="submission" date="2023-08" db="EMBL/GenBank/DDBJ databases">
        <title>Nocardioides seae sp. nov., a bacterium isolated from a soil.</title>
        <authorList>
            <person name="Wang X."/>
        </authorList>
    </citation>
    <scope>NUCLEOTIDE SEQUENCE [LARGE SCALE GENOMIC DNA]</scope>
    <source>
        <strain evidence="3 4">YZH12</strain>
    </source>
</reference>
<gene>
    <name evidence="3" type="ORF">RDV89_00005</name>
</gene>
<protein>
    <submittedName>
        <fullName evidence="3">Uncharacterized protein</fullName>
    </submittedName>
</protein>
<organism evidence="3 4">
    <name type="scientific">Nocardioides imazamoxiresistens</name>
    <dbReference type="NCBI Taxonomy" id="3231893"/>
    <lineage>
        <taxon>Bacteria</taxon>
        <taxon>Bacillati</taxon>
        <taxon>Actinomycetota</taxon>
        <taxon>Actinomycetes</taxon>
        <taxon>Propionibacteriales</taxon>
        <taxon>Nocardioidaceae</taxon>
        <taxon>Nocardioides</taxon>
    </lineage>
</organism>
<proteinExistence type="predicted"/>
<evidence type="ECO:0000256" key="1">
    <source>
        <dbReference type="SAM" id="MobiDB-lite"/>
    </source>
</evidence>
<sequence length="58" mass="6680">MNAFGLVLTVVVMLGVALFILLFERRRSEGIQRDLRQMADERRDTDNRSGDPSRRGED</sequence>
<dbReference type="EMBL" id="JAVYII010000001">
    <property type="protein sequence ID" value="MDT9591426.1"/>
    <property type="molecule type" value="Genomic_DNA"/>
</dbReference>
<evidence type="ECO:0000313" key="3">
    <source>
        <dbReference type="EMBL" id="MDT9591426.1"/>
    </source>
</evidence>
<name>A0ABU3PRB6_9ACTN</name>
<keyword evidence="4" id="KW-1185">Reference proteome</keyword>